<evidence type="ECO:0000313" key="2">
    <source>
        <dbReference type="Proteomes" id="UP000035368"/>
    </source>
</evidence>
<accession>A0A0G3GUF3</accession>
<reference evidence="1 2" key="1">
    <citation type="submission" date="2015-05" db="EMBL/GenBank/DDBJ databases">
        <title>Complete genome sequence of Corynebacterium epidermidicanis DSM 45586, isolated from the skin of a dog suffering from pruritus.</title>
        <authorList>
            <person name="Ruckert C."/>
            <person name="Albersmeier A."/>
            <person name="Winkler A."/>
            <person name="Tauch A."/>
        </authorList>
    </citation>
    <scope>NUCLEOTIDE SEQUENCE [LARGE SCALE GENOMIC DNA]</scope>
    <source>
        <strain evidence="1 2">DSM 45586</strain>
    </source>
</reference>
<dbReference type="Proteomes" id="UP000035368">
    <property type="component" value="Chromosome"/>
</dbReference>
<keyword evidence="2" id="KW-1185">Reference proteome</keyword>
<dbReference type="PATRIC" id="fig|1050174.4.peg.2326"/>
<dbReference type="EMBL" id="CP011541">
    <property type="protein sequence ID" value="AKK04135.1"/>
    <property type="molecule type" value="Genomic_DNA"/>
</dbReference>
<dbReference type="KEGG" id="cei:CEPID_11535"/>
<sequence length="172" mass="17389">MKSIGSHLVSALGIGATALIGVMAAIAPAYAIETVPSVASEQNKPADFWFTSEEGIRTFDIEENVLVPHLLAGDQIKIEGNIINAYNAQGKLVASIKADLPEGLVLKYTDGVIYAGSESGDAPRCIDNKWISLGINIAADALVCAPLGVATGGAGGFACGAAVGTGITAASC</sequence>
<gene>
    <name evidence="1" type="ORF">CEPID_11535</name>
</gene>
<dbReference type="AlphaFoldDB" id="A0A0G3GUF3"/>
<name>A0A0G3GUF3_9CORY</name>
<evidence type="ECO:0000313" key="1">
    <source>
        <dbReference type="EMBL" id="AKK04135.1"/>
    </source>
</evidence>
<protein>
    <submittedName>
        <fullName evidence="1">Uncharacterized protein</fullName>
    </submittedName>
</protein>
<organism evidence="1 2">
    <name type="scientific">Corynebacterium epidermidicanis</name>
    <dbReference type="NCBI Taxonomy" id="1050174"/>
    <lineage>
        <taxon>Bacteria</taxon>
        <taxon>Bacillati</taxon>
        <taxon>Actinomycetota</taxon>
        <taxon>Actinomycetes</taxon>
        <taxon>Mycobacteriales</taxon>
        <taxon>Corynebacteriaceae</taxon>
        <taxon>Corynebacterium</taxon>
    </lineage>
</organism>
<proteinExistence type="predicted"/>
<dbReference type="RefSeq" id="WP_201775202.1">
    <property type="nucleotide sequence ID" value="NZ_CP011541.1"/>
</dbReference>